<dbReference type="Gene3D" id="3.60.15.10">
    <property type="entry name" value="Ribonuclease Z/Hydroxyacylglutathione hydrolase-like"/>
    <property type="match status" value="1"/>
</dbReference>
<reference evidence="2 3" key="1">
    <citation type="submission" date="2016-12" db="EMBL/GenBank/DDBJ databases">
        <authorList>
            <person name="Song W.-J."/>
            <person name="Kurnit D.M."/>
        </authorList>
    </citation>
    <scope>NUCLEOTIDE SEQUENCE [LARGE SCALE GENOMIC DNA]</scope>
    <source>
        <strain evidence="2 3">DSM 19599</strain>
    </source>
</reference>
<dbReference type="SUPFAM" id="SSF56281">
    <property type="entry name" value="Metallo-hydrolase/oxidoreductase"/>
    <property type="match status" value="1"/>
</dbReference>
<dbReference type="InterPro" id="IPR036866">
    <property type="entry name" value="RibonucZ/Hydroxyglut_hydro"/>
</dbReference>
<dbReference type="Pfam" id="PF00753">
    <property type="entry name" value="Lactamase_B"/>
    <property type="match status" value="1"/>
</dbReference>
<dbReference type="PANTHER" id="PTHR42951:SF14">
    <property type="entry name" value="METALLO-BETA-LACTAMASE SUPERFAMILY PROTEIN"/>
    <property type="match status" value="1"/>
</dbReference>
<dbReference type="AlphaFoldDB" id="A0A1M7ZPY1"/>
<dbReference type="InterPro" id="IPR001279">
    <property type="entry name" value="Metallo-B-lactamas"/>
</dbReference>
<dbReference type="EMBL" id="FRXO01000009">
    <property type="protein sequence ID" value="SHO66973.1"/>
    <property type="molecule type" value="Genomic_DNA"/>
</dbReference>
<dbReference type="Proteomes" id="UP000186406">
    <property type="component" value="Unassembled WGS sequence"/>
</dbReference>
<sequence length="308" mass="33575">MPFGIADRAAVPVTTPRKEAAMTDETAPAPLGWDLFIRKRASATQGVPPGKESLCWVANTVTLIRGAREAVLVDTFLSDVHTAELADWIAAQGLPLRTIYLTHAHPDHFFGLALLLARFPEARAVAMPEVVAAMRVQSSPAMVEDNWRRRFPGQVPDRLTVAEALDGDSFTLEGHTLRTIPLGHTDTDATTGLHIPSLGLVVAGDAVYNETHPYLTETDRAGRKSWLVALDRIEALAPTAVVVGHGPLDPDNSPFHIAATRRYIQDFDRLDRETTTARELYDAMLALYPDRINPGSLWGAAHAAKAEI</sequence>
<feature type="domain" description="Metallo-beta-lactamase" evidence="1">
    <location>
        <begin position="58"/>
        <end position="245"/>
    </location>
</feature>
<dbReference type="SMART" id="SM00849">
    <property type="entry name" value="Lactamase_B"/>
    <property type="match status" value="1"/>
</dbReference>
<dbReference type="STRING" id="1123029.SAMN02745172_03635"/>
<evidence type="ECO:0000313" key="2">
    <source>
        <dbReference type="EMBL" id="SHO66973.1"/>
    </source>
</evidence>
<name>A0A1M7ZPY1_9HYPH</name>
<dbReference type="PANTHER" id="PTHR42951">
    <property type="entry name" value="METALLO-BETA-LACTAMASE DOMAIN-CONTAINING"/>
    <property type="match status" value="1"/>
</dbReference>
<proteinExistence type="predicted"/>
<gene>
    <name evidence="2" type="ORF">SAMN02745172_03635</name>
</gene>
<evidence type="ECO:0000259" key="1">
    <source>
        <dbReference type="SMART" id="SM00849"/>
    </source>
</evidence>
<accession>A0A1M7ZPY1</accession>
<evidence type="ECO:0000313" key="3">
    <source>
        <dbReference type="Proteomes" id="UP000186406"/>
    </source>
</evidence>
<protein>
    <submittedName>
        <fullName evidence="2">Glyoxylase, beta-lactamase superfamily II</fullName>
    </submittedName>
</protein>
<organism evidence="2 3">
    <name type="scientific">Pseudoxanthobacter soli DSM 19599</name>
    <dbReference type="NCBI Taxonomy" id="1123029"/>
    <lineage>
        <taxon>Bacteria</taxon>
        <taxon>Pseudomonadati</taxon>
        <taxon>Pseudomonadota</taxon>
        <taxon>Alphaproteobacteria</taxon>
        <taxon>Hyphomicrobiales</taxon>
        <taxon>Segnochrobactraceae</taxon>
        <taxon>Pseudoxanthobacter</taxon>
    </lineage>
</organism>
<dbReference type="CDD" id="cd07739">
    <property type="entry name" value="metallo-hydrolase-like_MBL-fold"/>
    <property type="match status" value="1"/>
</dbReference>
<keyword evidence="3" id="KW-1185">Reference proteome</keyword>
<dbReference type="InterPro" id="IPR050855">
    <property type="entry name" value="NDM-1-like"/>
</dbReference>